<feature type="compositionally biased region" description="Polar residues" evidence="1">
    <location>
        <begin position="31"/>
        <end position="44"/>
    </location>
</feature>
<dbReference type="GeneID" id="28740559"/>
<dbReference type="EMBL" id="LFJN01000003">
    <property type="protein sequence ID" value="KPI44456.1"/>
    <property type="molecule type" value="Genomic_DNA"/>
</dbReference>
<comment type="caution">
    <text evidence="2">The sequence shown here is derived from an EMBL/GenBank/DDBJ whole genome shotgun (WGS) entry which is preliminary data.</text>
</comment>
<name>A0A0N1HWD5_9EURO</name>
<feature type="region of interest" description="Disordered" evidence="1">
    <location>
        <begin position="1"/>
        <end position="140"/>
    </location>
</feature>
<gene>
    <name evidence="2" type="ORF">AB675_8248</name>
</gene>
<sequence>MVARTVRANDRLSSPMSDRSSKRPNDDENDSTTLSPSDKPTDFSSGLIVPDRQCSRESHVRSPTAKPAATVPRPGDAIPRLANSGDNTELEVISSIDIESTHSRESASDRSTAAKRKFAPLEKSSISTGKKGKVTSSTDRCQEPRRWGIVQGHVRPSDAYRECLLSPHNYEALLMHEAEPEAVVLVDCGSNQIVRWPRDRICHESAVILDFVASDNFPVDAWWDLSHAAAQAIERWLRRGTKALWEKCDYFGERYDVKRLRNDLVDEMLNYFMHAPAHELWPSEAVDGKSPTGAALARTDEMLLQFVKSGISVDTILGQLLSQHLARHLTLDTAGRKTLQDSEEWLKLCETKHDLWTATMSKWTLAVGKELKHVVWEDRCTLHDHHEDTYHHLSIQADDVLVSTQDLNIIKGVLASRQSVELRSWCEKALLDNLHRSIPRD</sequence>
<dbReference type="RefSeq" id="XP_018004419.1">
    <property type="nucleotide sequence ID" value="XM_018148679.1"/>
</dbReference>
<feature type="compositionally biased region" description="Basic and acidic residues" evidence="1">
    <location>
        <begin position="99"/>
        <end position="108"/>
    </location>
</feature>
<evidence type="ECO:0000256" key="1">
    <source>
        <dbReference type="SAM" id="MobiDB-lite"/>
    </source>
</evidence>
<protein>
    <submittedName>
        <fullName evidence="2">Uncharacterized protein</fullName>
    </submittedName>
</protein>
<evidence type="ECO:0000313" key="2">
    <source>
        <dbReference type="EMBL" id="KPI44456.1"/>
    </source>
</evidence>
<evidence type="ECO:0000313" key="3">
    <source>
        <dbReference type="Proteomes" id="UP000038010"/>
    </source>
</evidence>
<dbReference type="AlphaFoldDB" id="A0A0N1HWD5"/>
<feature type="compositionally biased region" description="Polar residues" evidence="1">
    <location>
        <begin position="124"/>
        <end position="139"/>
    </location>
</feature>
<dbReference type="Proteomes" id="UP000038010">
    <property type="component" value="Unassembled WGS sequence"/>
</dbReference>
<proteinExistence type="predicted"/>
<organism evidence="2 3">
    <name type="scientific">Cyphellophora attinorum</name>
    <dbReference type="NCBI Taxonomy" id="1664694"/>
    <lineage>
        <taxon>Eukaryota</taxon>
        <taxon>Fungi</taxon>
        <taxon>Dikarya</taxon>
        <taxon>Ascomycota</taxon>
        <taxon>Pezizomycotina</taxon>
        <taxon>Eurotiomycetes</taxon>
        <taxon>Chaetothyriomycetidae</taxon>
        <taxon>Chaetothyriales</taxon>
        <taxon>Cyphellophoraceae</taxon>
        <taxon>Cyphellophora</taxon>
    </lineage>
</organism>
<keyword evidence="3" id="KW-1185">Reference proteome</keyword>
<dbReference type="VEuPathDB" id="FungiDB:AB675_8248"/>
<accession>A0A0N1HWD5</accession>
<reference evidence="2 3" key="1">
    <citation type="submission" date="2015-06" db="EMBL/GenBank/DDBJ databases">
        <title>Draft genome of the ant-associated black yeast Phialophora attae CBS 131958.</title>
        <authorList>
            <person name="Moreno L.F."/>
            <person name="Stielow B.J."/>
            <person name="de Hoog S."/>
            <person name="Vicente V.A."/>
            <person name="Weiss V.A."/>
            <person name="de Vries M."/>
            <person name="Cruz L.M."/>
            <person name="Souza E.M."/>
        </authorList>
    </citation>
    <scope>NUCLEOTIDE SEQUENCE [LARGE SCALE GENOMIC DNA]</scope>
    <source>
        <strain evidence="2 3">CBS 131958</strain>
    </source>
</reference>